<reference evidence="3" key="1">
    <citation type="submission" date="2005-09" db="EMBL/GenBank/DDBJ databases">
        <authorList>
            <person name="Mural R.J."/>
            <person name="Li P.W."/>
            <person name="Adams M.D."/>
            <person name="Amanatides P.G."/>
            <person name="Baden-Tillson H."/>
            <person name="Barnstead M."/>
            <person name="Chin S.H."/>
            <person name="Dew I."/>
            <person name="Evans C.A."/>
            <person name="Ferriera S."/>
            <person name="Flanigan M."/>
            <person name="Fosler C."/>
            <person name="Glodek A."/>
            <person name="Gu Z."/>
            <person name="Holt R.A."/>
            <person name="Jennings D."/>
            <person name="Kraft C.L."/>
            <person name="Lu F."/>
            <person name="Nguyen T."/>
            <person name="Nusskern D.R."/>
            <person name="Pfannkoch C.M."/>
            <person name="Sitter C."/>
            <person name="Sutton G.G."/>
            <person name="Venter J.C."/>
            <person name="Wang Z."/>
            <person name="Woodage T."/>
            <person name="Zheng X.H."/>
            <person name="Zhong F."/>
        </authorList>
    </citation>
    <scope>NUCLEOTIDE SEQUENCE [LARGE SCALE GENOMIC DNA]</scope>
    <source>
        <strain>BN</strain>
        <strain evidence="3">Sprague-Dawley</strain>
    </source>
</reference>
<dbReference type="Proteomes" id="UP000234681">
    <property type="component" value="Chromosome 4"/>
</dbReference>
<evidence type="ECO:0000313" key="2">
    <source>
        <dbReference type="EMBL" id="EDM15373.1"/>
    </source>
</evidence>
<gene>
    <name evidence="2" type="ORF">rCG_28341</name>
</gene>
<name>A6IET6_RAT</name>
<evidence type="ECO:0000256" key="1">
    <source>
        <dbReference type="SAM" id="MobiDB-lite"/>
    </source>
</evidence>
<protein>
    <submittedName>
        <fullName evidence="2">RCG28341</fullName>
    </submittedName>
</protein>
<sequence length="49" mass="4935">MVGDIPEPVVLGPIRRLAEQARGSKPGSSTPPWSVSAPASSSCLSSCPA</sequence>
<accession>A6IET6</accession>
<feature type="region of interest" description="Disordered" evidence="1">
    <location>
        <begin position="20"/>
        <end position="49"/>
    </location>
</feature>
<evidence type="ECO:0000313" key="3">
    <source>
        <dbReference type="Proteomes" id="UP000234681"/>
    </source>
</evidence>
<dbReference type="AlphaFoldDB" id="A6IET6"/>
<proteinExistence type="predicted"/>
<dbReference type="EMBL" id="CH473959">
    <property type="protein sequence ID" value="EDM15373.1"/>
    <property type="molecule type" value="Genomic_DNA"/>
</dbReference>
<organism evidence="2 3">
    <name type="scientific">Rattus norvegicus</name>
    <name type="common">Rat</name>
    <dbReference type="NCBI Taxonomy" id="10116"/>
    <lineage>
        <taxon>Eukaryota</taxon>
        <taxon>Metazoa</taxon>
        <taxon>Chordata</taxon>
        <taxon>Craniata</taxon>
        <taxon>Vertebrata</taxon>
        <taxon>Euteleostomi</taxon>
        <taxon>Mammalia</taxon>
        <taxon>Eutheria</taxon>
        <taxon>Euarchontoglires</taxon>
        <taxon>Glires</taxon>
        <taxon>Rodentia</taxon>
        <taxon>Myomorpha</taxon>
        <taxon>Muroidea</taxon>
        <taxon>Muridae</taxon>
        <taxon>Murinae</taxon>
        <taxon>Rattus</taxon>
    </lineage>
</organism>
<feature type="compositionally biased region" description="Low complexity" evidence="1">
    <location>
        <begin position="28"/>
        <end position="49"/>
    </location>
</feature>